<sequence>MNARTALLFGTTLLLVACVPAKEPIPWEAKVIAPTHWRTAGEPLAPIPDHWWQTFDDPQLTLLVETALRHNTDVLGAVARVDEAYQHIALARSAWWPDVAAAVTGQRQRSLSALGTVAHPRTVQPQLQVAYEADIWGRLRKLEQAQRNQYQASLAERDAVRLTVASTTARAYITLLSLDGQLAVTRETVASRVGALRVAEDRAAVGYTSQLELTQAQSEYESVLQRIFQLEQAIREQEDALRVLTGAMPGHIRRSQPLDAVQLPKVPGMLPAQLLRRRPDIAQAEQLLAATDAVLESRRDEFLPRVQLSASIGQLYTNSLDYNPVKVWSLGSSILTPIYTSGRLQAQVGIASAQRDQAAYAYRATTLQAFAEMEDALSGVIRLQQQIDHILARRTVLYRSLEIARDRYRNGYSSYLQELDAQRNLFENDLLAVQVREGQLNNLIDLYQALGGGWAPAYGKAEQAAER</sequence>
<keyword evidence="10" id="KW-1185">Reference proteome</keyword>
<evidence type="ECO:0000256" key="4">
    <source>
        <dbReference type="ARBA" id="ARBA00023139"/>
    </source>
</evidence>
<dbReference type="RefSeq" id="WP_183165755.1">
    <property type="nucleotide sequence ID" value="NZ_JACHXI010000004.1"/>
</dbReference>
<reference evidence="9 10" key="1">
    <citation type="submission" date="2020-08" db="EMBL/GenBank/DDBJ databases">
        <title>Genomic Encyclopedia of Type Strains, Phase III (KMG-III): the genomes of soil and plant-associated and newly described type strains.</title>
        <authorList>
            <person name="Whitman W."/>
        </authorList>
    </citation>
    <scope>NUCLEOTIDE SEQUENCE [LARGE SCALE GENOMIC DNA]</scope>
    <source>
        <strain evidence="9 10">CECT 4462</strain>
    </source>
</reference>
<proteinExistence type="inferred from homology"/>
<dbReference type="GO" id="GO:0015562">
    <property type="term" value="F:efflux transmembrane transporter activity"/>
    <property type="evidence" value="ECO:0007669"/>
    <property type="project" value="InterPro"/>
</dbReference>
<evidence type="ECO:0000256" key="6">
    <source>
        <dbReference type="ARBA" id="ARBA00023288"/>
    </source>
</evidence>
<dbReference type="AlphaFoldDB" id="A0A839T2R6"/>
<evidence type="ECO:0000313" key="9">
    <source>
        <dbReference type="EMBL" id="MBB3102776.1"/>
    </source>
</evidence>
<dbReference type="Gene3D" id="2.20.200.10">
    <property type="entry name" value="Outer membrane efflux proteins (OEP)"/>
    <property type="match status" value="1"/>
</dbReference>
<evidence type="ECO:0000313" key="10">
    <source>
        <dbReference type="Proteomes" id="UP000549250"/>
    </source>
</evidence>
<dbReference type="PANTHER" id="PTHR30203:SF30">
    <property type="entry name" value="OUTER MEMBRANE PROTEIN-RELATED"/>
    <property type="match status" value="1"/>
</dbReference>
<dbReference type="InterPro" id="IPR010131">
    <property type="entry name" value="MdtP/NodT-like"/>
</dbReference>
<comment type="subcellular location">
    <subcellularLocation>
        <location evidence="7">Cell outer membrane</location>
        <topology evidence="7">Lipid-anchor</topology>
    </subcellularLocation>
</comment>
<keyword evidence="7" id="KW-0472">Membrane</keyword>
<keyword evidence="4 7" id="KW-0564">Palmitate</keyword>
<keyword evidence="8" id="KW-0175">Coiled coil</keyword>
<feature type="coiled-coil region" evidence="8">
    <location>
        <begin position="213"/>
        <end position="240"/>
    </location>
</feature>
<comment type="caution">
    <text evidence="9">The sequence shown here is derived from an EMBL/GenBank/DDBJ whole genome shotgun (WGS) entry which is preliminary data.</text>
</comment>
<dbReference type="Gene3D" id="1.20.1600.10">
    <property type="entry name" value="Outer membrane efflux proteins (OEP)"/>
    <property type="match status" value="1"/>
</dbReference>
<dbReference type="Pfam" id="PF02321">
    <property type="entry name" value="OEP"/>
    <property type="match status" value="2"/>
</dbReference>
<evidence type="ECO:0000256" key="2">
    <source>
        <dbReference type="ARBA" id="ARBA00022452"/>
    </source>
</evidence>
<dbReference type="PROSITE" id="PS51257">
    <property type="entry name" value="PROKAR_LIPOPROTEIN"/>
    <property type="match status" value="1"/>
</dbReference>
<dbReference type="NCBIfam" id="TIGR01845">
    <property type="entry name" value="outer_NodT"/>
    <property type="match status" value="1"/>
</dbReference>
<evidence type="ECO:0000256" key="1">
    <source>
        <dbReference type="ARBA" id="ARBA00007613"/>
    </source>
</evidence>
<keyword evidence="2 7" id="KW-1134">Transmembrane beta strand</keyword>
<dbReference type="PANTHER" id="PTHR30203">
    <property type="entry name" value="OUTER MEMBRANE CATION EFFLUX PROTEIN"/>
    <property type="match status" value="1"/>
</dbReference>
<evidence type="ECO:0000256" key="7">
    <source>
        <dbReference type="RuleBase" id="RU362097"/>
    </source>
</evidence>
<dbReference type="InterPro" id="IPR003423">
    <property type="entry name" value="OMP_efflux"/>
</dbReference>
<name>A0A839T2R6_AZOMA</name>
<evidence type="ECO:0000256" key="8">
    <source>
        <dbReference type="SAM" id="Coils"/>
    </source>
</evidence>
<organism evidence="9 10">
    <name type="scientific">Azomonas macrocytogenes</name>
    <name type="common">Azotobacter macrocytogenes</name>
    <dbReference type="NCBI Taxonomy" id="69962"/>
    <lineage>
        <taxon>Bacteria</taxon>
        <taxon>Pseudomonadati</taxon>
        <taxon>Pseudomonadota</taxon>
        <taxon>Gammaproteobacteria</taxon>
        <taxon>Pseudomonadales</taxon>
        <taxon>Pseudomonadaceae</taxon>
        <taxon>Azomonas</taxon>
    </lineage>
</organism>
<keyword evidence="3 7" id="KW-0812">Transmembrane</keyword>
<accession>A0A839T2R6</accession>
<keyword evidence="5" id="KW-0998">Cell outer membrane</keyword>
<comment type="similarity">
    <text evidence="1 7">Belongs to the outer membrane factor (OMF) (TC 1.B.17) family.</text>
</comment>
<dbReference type="GO" id="GO:0009279">
    <property type="term" value="C:cell outer membrane"/>
    <property type="evidence" value="ECO:0007669"/>
    <property type="project" value="UniProtKB-SubCell"/>
</dbReference>
<protein>
    <submittedName>
        <fullName evidence="9">NodT family efflux transporter outer membrane factor (OMF) lipoprotein</fullName>
    </submittedName>
</protein>
<dbReference type="SUPFAM" id="SSF56954">
    <property type="entry name" value="Outer membrane efflux proteins (OEP)"/>
    <property type="match status" value="1"/>
</dbReference>
<keyword evidence="6 7" id="KW-0449">Lipoprotein</keyword>
<gene>
    <name evidence="9" type="ORF">FHR87_001164</name>
</gene>
<dbReference type="Proteomes" id="UP000549250">
    <property type="component" value="Unassembled WGS sequence"/>
</dbReference>
<evidence type="ECO:0000256" key="3">
    <source>
        <dbReference type="ARBA" id="ARBA00022692"/>
    </source>
</evidence>
<dbReference type="EMBL" id="JACHXI010000004">
    <property type="protein sequence ID" value="MBB3102776.1"/>
    <property type="molecule type" value="Genomic_DNA"/>
</dbReference>
<evidence type="ECO:0000256" key="5">
    <source>
        <dbReference type="ARBA" id="ARBA00023237"/>
    </source>
</evidence>